<reference evidence="2 4" key="1">
    <citation type="journal article" date="2023" name="Microb. Genom.">
        <title>Mesoterricola silvestris gen. nov., sp. nov., Mesoterricola sediminis sp. nov., Geothrix oryzae sp. nov., Geothrix edaphica sp. nov., Geothrix rubra sp. nov., and Geothrix limicola sp. nov., six novel members of Acidobacteriota isolated from soils.</title>
        <authorList>
            <person name="Weisberg A.J."/>
            <person name="Pearce E."/>
            <person name="Kramer C.G."/>
            <person name="Chang J.H."/>
            <person name="Clarke C.R."/>
        </authorList>
    </citation>
    <scope>NUCLEOTIDE SEQUENCE</scope>
    <source>
        <strain evidence="3 4">NB05-1H</strain>
        <strain evidence="2">NRRL_B-16521</strain>
    </source>
</reference>
<protein>
    <submittedName>
        <fullName evidence="2">Uncharacterized protein</fullName>
    </submittedName>
</protein>
<evidence type="ECO:0000313" key="4">
    <source>
        <dbReference type="Proteomes" id="UP001272987"/>
    </source>
</evidence>
<dbReference type="AlphaFoldDB" id="A0AAP6BBT9"/>
<name>A0AAP6BBT9_9ACTN</name>
<keyword evidence="4" id="KW-1185">Reference proteome</keyword>
<evidence type="ECO:0000313" key="3">
    <source>
        <dbReference type="EMBL" id="MDX3023503.1"/>
    </source>
</evidence>
<dbReference type="GeneID" id="69813542"/>
<comment type="caution">
    <text evidence="2">The sequence shown here is derived from an EMBL/GenBank/DDBJ whole genome shotgun (WGS) entry which is preliminary data.</text>
</comment>
<proteinExistence type="predicted"/>
<evidence type="ECO:0000313" key="2">
    <source>
        <dbReference type="EMBL" id="MDX2961750.1"/>
    </source>
</evidence>
<dbReference type="EMBL" id="JARAWP010000027">
    <property type="protein sequence ID" value="MDX3023503.1"/>
    <property type="molecule type" value="Genomic_DNA"/>
</dbReference>
<feature type="region of interest" description="Disordered" evidence="1">
    <location>
        <begin position="170"/>
        <end position="200"/>
    </location>
</feature>
<organism evidence="2 5">
    <name type="scientific">Streptomyces acidiscabies</name>
    <dbReference type="NCBI Taxonomy" id="42234"/>
    <lineage>
        <taxon>Bacteria</taxon>
        <taxon>Bacillati</taxon>
        <taxon>Actinomycetota</taxon>
        <taxon>Actinomycetes</taxon>
        <taxon>Kitasatosporales</taxon>
        <taxon>Streptomycetaceae</taxon>
        <taxon>Streptomyces</taxon>
    </lineage>
</organism>
<sequence length="200" mass="20197">MACLLLKRGGTEPKAGGVLIGAGDVRTGGDALVEAGGVLEAAMTQGLVALVDAHQQRAGIVVDGQVEVGEDLAGLPGGDDGAGVLGRGAGGLDGPAGGGPGDAKAVLESGIQVGDRLDGGAGRLDVEEVVDAVPAARGIPGRYSSPQMTVLNRERDKAPGRRAMCQARLLRNRSVRSSRAGPAGIPHRPGRERLPRGWPR</sequence>
<feature type="compositionally biased region" description="Basic and acidic residues" evidence="1">
    <location>
        <begin position="189"/>
        <end position="200"/>
    </location>
</feature>
<accession>A0AAP6BBT9</accession>
<dbReference type="Proteomes" id="UP001272987">
    <property type="component" value="Unassembled WGS sequence"/>
</dbReference>
<dbReference type="Proteomes" id="UP001282288">
    <property type="component" value="Unassembled WGS sequence"/>
</dbReference>
<dbReference type="EMBL" id="JARAWC010000013">
    <property type="protein sequence ID" value="MDX2961750.1"/>
    <property type="molecule type" value="Genomic_DNA"/>
</dbReference>
<gene>
    <name evidence="2" type="ORF">PV399_18795</name>
    <name evidence="3" type="ORF">PV666_37365</name>
</gene>
<evidence type="ECO:0000313" key="5">
    <source>
        <dbReference type="Proteomes" id="UP001282288"/>
    </source>
</evidence>
<evidence type="ECO:0000256" key="1">
    <source>
        <dbReference type="SAM" id="MobiDB-lite"/>
    </source>
</evidence>
<dbReference type="RefSeq" id="WP_141655669.1">
    <property type="nucleotide sequence ID" value="NZ_BCMK01000001.1"/>
</dbReference>